<dbReference type="GeneID" id="92069400"/>
<gene>
    <name evidence="2" type="ORF">PG986_000116</name>
</gene>
<accession>A0ABR1QT35</accession>
<organism evidence="2 3">
    <name type="scientific">Apiospora aurea</name>
    <dbReference type="NCBI Taxonomy" id="335848"/>
    <lineage>
        <taxon>Eukaryota</taxon>
        <taxon>Fungi</taxon>
        <taxon>Dikarya</taxon>
        <taxon>Ascomycota</taxon>
        <taxon>Pezizomycotina</taxon>
        <taxon>Sordariomycetes</taxon>
        <taxon>Xylariomycetidae</taxon>
        <taxon>Amphisphaeriales</taxon>
        <taxon>Apiosporaceae</taxon>
        <taxon>Apiospora</taxon>
    </lineage>
</organism>
<feature type="region of interest" description="Disordered" evidence="1">
    <location>
        <begin position="208"/>
        <end position="230"/>
    </location>
</feature>
<feature type="compositionally biased region" description="Acidic residues" evidence="1">
    <location>
        <begin position="215"/>
        <end position="224"/>
    </location>
</feature>
<dbReference type="EMBL" id="JAQQWE010000001">
    <property type="protein sequence ID" value="KAK7965839.1"/>
    <property type="molecule type" value="Genomic_DNA"/>
</dbReference>
<name>A0ABR1QT35_9PEZI</name>
<evidence type="ECO:0000313" key="3">
    <source>
        <dbReference type="Proteomes" id="UP001391051"/>
    </source>
</evidence>
<protein>
    <submittedName>
        <fullName evidence="2">Uncharacterized protein</fullName>
    </submittedName>
</protein>
<reference evidence="2 3" key="1">
    <citation type="submission" date="2023-01" db="EMBL/GenBank/DDBJ databases">
        <title>Analysis of 21 Apiospora genomes using comparative genomics revels a genus with tremendous synthesis potential of carbohydrate active enzymes and secondary metabolites.</title>
        <authorList>
            <person name="Sorensen T."/>
        </authorList>
    </citation>
    <scope>NUCLEOTIDE SEQUENCE [LARGE SCALE GENOMIC DNA]</scope>
    <source>
        <strain evidence="2 3">CBS 24483</strain>
    </source>
</reference>
<dbReference type="RefSeq" id="XP_066705231.1">
    <property type="nucleotide sequence ID" value="XM_066836338.1"/>
</dbReference>
<keyword evidence="3" id="KW-1185">Reference proteome</keyword>
<evidence type="ECO:0000256" key="1">
    <source>
        <dbReference type="SAM" id="MobiDB-lite"/>
    </source>
</evidence>
<dbReference type="Proteomes" id="UP001391051">
    <property type="component" value="Unassembled WGS sequence"/>
</dbReference>
<proteinExistence type="predicted"/>
<evidence type="ECO:0000313" key="2">
    <source>
        <dbReference type="EMBL" id="KAK7965839.1"/>
    </source>
</evidence>
<comment type="caution">
    <text evidence="2">The sequence shown here is derived from an EMBL/GenBank/DDBJ whole genome shotgun (WGS) entry which is preliminary data.</text>
</comment>
<sequence length="279" mass="31220">MFIPSRAGLSILQESLSIAQQCFYHAALDEWPFWTRDLFPQGAHEVSFGALDLLGYFAGYSVGDGDFAMRGAGSCEVFHALMDMTDLRNRTCHFPPRSDAHYLRTVRGGRRHRTPQTAAEEVRYAIEEEQRQRGMGAGMGSGNWPFEPDCAGWYCETMAAARNLARVLDDEAAMRALDDLYGRVEDQAWAMLCAVEEIAAVRAGVCGEGHNTSSNEEEEEEGGEEKDRRGAMMRAVPEELLVPIDMFFQTVEVRDRGWPEIIRQAAVVWSETNGYNGAF</sequence>